<dbReference type="GO" id="GO:0007010">
    <property type="term" value="P:cytoskeleton organization"/>
    <property type="evidence" value="ECO:0007669"/>
    <property type="project" value="TreeGrafter"/>
</dbReference>
<evidence type="ECO:0000313" key="7">
    <source>
        <dbReference type="Proteomes" id="UP000752171"/>
    </source>
</evidence>
<evidence type="ECO:0000256" key="4">
    <source>
        <dbReference type="PROSITE-ProRule" id="PRU00125"/>
    </source>
</evidence>
<dbReference type="OrthoDB" id="25414at2759"/>
<accession>A0A8T2M6Y1</accession>
<dbReference type="PANTHER" id="PTHR24219:SF4">
    <property type="entry name" value="LIM DOMAIN-CONTAINING PROTEIN JUB"/>
    <property type="match status" value="1"/>
</dbReference>
<dbReference type="Pfam" id="PF00412">
    <property type="entry name" value="LIM"/>
    <property type="match status" value="1"/>
</dbReference>
<name>A0A8T2M6Y1_ASTMX</name>
<keyword evidence="1 4" id="KW-0479">Metal-binding</keyword>
<dbReference type="GO" id="GO:0046872">
    <property type="term" value="F:metal ion binding"/>
    <property type="evidence" value="ECO:0007669"/>
    <property type="project" value="UniProtKB-KW"/>
</dbReference>
<dbReference type="GO" id="GO:0001666">
    <property type="term" value="P:response to hypoxia"/>
    <property type="evidence" value="ECO:0007669"/>
    <property type="project" value="TreeGrafter"/>
</dbReference>
<dbReference type="PROSITE" id="PS50023">
    <property type="entry name" value="LIM_DOMAIN_2"/>
    <property type="match status" value="1"/>
</dbReference>
<sequence>MVICVQVIQAVGKSFHPDCFHCVICKHSLQGALFSVDAENQIYCIKDFQRSVAAVCNACGMLILPPEGCAETVRVESRNQSYHPECFQFIYNQSAVNKS</sequence>
<organism evidence="6 7">
    <name type="scientific">Astyanax mexicanus</name>
    <name type="common">Blind cave fish</name>
    <name type="synonym">Astyanax fasciatus mexicanus</name>
    <dbReference type="NCBI Taxonomy" id="7994"/>
    <lineage>
        <taxon>Eukaryota</taxon>
        <taxon>Metazoa</taxon>
        <taxon>Chordata</taxon>
        <taxon>Craniata</taxon>
        <taxon>Vertebrata</taxon>
        <taxon>Euteleostomi</taxon>
        <taxon>Actinopterygii</taxon>
        <taxon>Neopterygii</taxon>
        <taxon>Teleostei</taxon>
        <taxon>Ostariophysi</taxon>
        <taxon>Characiformes</taxon>
        <taxon>Characoidei</taxon>
        <taxon>Acestrorhamphidae</taxon>
        <taxon>Acestrorhamphinae</taxon>
        <taxon>Astyanax</taxon>
    </lineage>
</organism>
<dbReference type="EMBL" id="JAICCE010000003">
    <property type="protein sequence ID" value="KAG9280113.1"/>
    <property type="molecule type" value="Genomic_DNA"/>
</dbReference>
<dbReference type="SUPFAM" id="SSF57716">
    <property type="entry name" value="Glucocorticoid receptor-like (DNA-binding domain)"/>
    <property type="match status" value="1"/>
</dbReference>
<dbReference type="InterPro" id="IPR001781">
    <property type="entry name" value="Znf_LIM"/>
</dbReference>
<comment type="caution">
    <text evidence="6">The sequence shown here is derived from an EMBL/GenBank/DDBJ whole genome shotgun (WGS) entry which is preliminary data.</text>
</comment>
<dbReference type="Gene3D" id="2.10.110.10">
    <property type="entry name" value="Cysteine Rich Protein"/>
    <property type="match status" value="2"/>
</dbReference>
<evidence type="ECO:0000259" key="5">
    <source>
        <dbReference type="PROSITE" id="PS50023"/>
    </source>
</evidence>
<dbReference type="AlphaFoldDB" id="A0A8T2M6Y1"/>
<dbReference type="GO" id="GO:0035331">
    <property type="term" value="P:negative regulation of hippo signaling"/>
    <property type="evidence" value="ECO:0007669"/>
    <property type="project" value="TreeGrafter"/>
</dbReference>
<evidence type="ECO:0000313" key="6">
    <source>
        <dbReference type="EMBL" id="KAG9280113.1"/>
    </source>
</evidence>
<dbReference type="GO" id="GO:0005667">
    <property type="term" value="C:transcription regulator complex"/>
    <property type="evidence" value="ECO:0007669"/>
    <property type="project" value="TreeGrafter"/>
</dbReference>
<keyword evidence="2 4" id="KW-0862">Zinc</keyword>
<evidence type="ECO:0000256" key="1">
    <source>
        <dbReference type="ARBA" id="ARBA00022723"/>
    </source>
</evidence>
<proteinExistence type="predicted"/>
<dbReference type="GO" id="GO:0005912">
    <property type="term" value="C:adherens junction"/>
    <property type="evidence" value="ECO:0007669"/>
    <property type="project" value="TreeGrafter"/>
</dbReference>
<evidence type="ECO:0000256" key="2">
    <source>
        <dbReference type="ARBA" id="ARBA00022833"/>
    </source>
</evidence>
<gene>
    <name evidence="6" type="primary">LIMD1</name>
    <name evidence="6" type="ORF">AMEX_G5717</name>
</gene>
<feature type="domain" description="LIM zinc-binding" evidence="5">
    <location>
        <begin position="1"/>
        <end position="54"/>
    </location>
</feature>
<dbReference type="GO" id="GO:0003714">
    <property type="term" value="F:transcription corepressor activity"/>
    <property type="evidence" value="ECO:0007669"/>
    <property type="project" value="TreeGrafter"/>
</dbReference>
<reference evidence="6 7" key="1">
    <citation type="submission" date="2021-07" db="EMBL/GenBank/DDBJ databases">
        <authorList>
            <person name="Imarazene B."/>
            <person name="Zahm M."/>
            <person name="Klopp C."/>
            <person name="Cabau C."/>
            <person name="Beille S."/>
            <person name="Jouanno E."/>
            <person name="Castinel A."/>
            <person name="Lluch J."/>
            <person name="Gil L."/>
            <person name="Kuchtly C."/>
            <person name="Lopez Roques C."/>
            <person name="Donnadieu C."/>
            <person name="Parrinello H."/>
            <person name="Journot L."/>
            <person name="Du K."/>
            <person name="Schartl M."/>
            <person name="Retaux S."/>
            <person name="Guiguen Y."/>
        </authorList>
    </citation>
    <scope>NUCLEOTIDE SEQUENCE [LARGE SCALE GENOMIC DNA]</scope>
    <source>
        <strain evidence="6">Pach_M1</strain>
        <tissue evidence="6">Testis</tissue>
    </source>
</reference>
<dbReference type="GO" id="GO:0005634">
    <property type="term" value="C:nucleus"/>
    <property type="evidence" value="ECO:0007669"/>
    <property type="project" value="TreeGrafter"/>
</dbReference>
<dbReference type="SMART" id="SM00132">
    <property type="entry name" value="LIM"/>
    <property type="match status" value="1"/>
</dbReference>
<protein>
    <submittedName>
        <fullName evidence="6">LIM domain-containing protein 1-like</fullName>
    </submittedName>
</protein>
<dbReference type="PANTHER" id="PTHR24219">
    <property type="entry name" value="LIM DOMAIN-CONTAINING PROTEIN JUB"/>
    <property type="match status" value="1"/>
</dbReference>
<keyword evidence="3 4" id="KW-0440">LIM domain</keyword>
<dbReference type="InterPro" id="IPR047172">
    <property type="entry name" value="Ajuba-like"/>
</dbReference>
<evidence type="ECO:0000256" key="3">
    <source>
        <dbReference type="ARBA" id="ARBA00023038"/>
    </source>
</evidence>
<dbReference type="Proteomes" id="UP000752171">
    <property type="component" value="Unassembled WGS sequence"/>
</dbReference>
<dbReference type="GO" id="GO:0000932">
    <property type="term" value="C:P-body"/>
    <property type="evidence" value="ECO:0007669"/>
    <property type="project" value="TreeGrafter"/>
</dbReference>